<dbReference type="SUPFAM" id="SSF140371">
    <property type="entry name" value="Vng1086c-like"/>
    <property type="match status" value="1"/>
</dbReference>
<dbReference type="Gene3D" id="1.20.1270.110">
    <property type="entry name" value="Uncharacterised protein family UPF0058"/>
    <property type="match status" value="1"/>
</dbReference>
<evidence type="ECO:0008006" key="3">
    <source>
        <dbReference type="Google" id="ProtNLM"/>
    </source>
</evidence>
<name>N6UVE3_9EURY</name>
<dbReference type="Pfam" id="PF01893">
    <property type="entry name" value="UPF0058"/>
    <property type="match status" value="1"/>
</dbReference>
<dbReference type="STRING" id="1069083.GCA_000371805_00177"/>
<dbReference type="AlphaFoldDB" id="N6UVE3"/>
<dbReference type="InterPro" id="IPR002753">
    <property type="entry name" value="UPF0058"/>
</dbReference>
<comment type="caution">
    <text evidence="1">The sequence shown here is derived from an EMBL/GenBank/DDBJ whole genome shotgun (WGS) entry which is preliminary data.</text>
</comment>
<dbReference type="PANTHER" id="PTHR42203">
    <property type="entry name" value="UPF0058 PROTEIN MJ1205"/>
    <property type="match status" value="1"/>
</dbReference>
<dbReference type="PATRIC" id="fig|1069083.5.peg.619"/>
<sequence>MNKDELIQLHQLLVYLKKYIEKNYGYFEEFKEYDELSIYPHHIHRTKAEHIYAIFLLSSIIAKILAENGKIPRSVHNLLKNSGEKIKKDIIRKRNKIQNVIK</sequence>
<proteinExistence type="predicted"/>
<organism evidence="1 2">
    <name type="scientific">Methanocaldococcus villosus KIN24-T80</name>
    <dbReference type="NCBI Taxonomy" id="1069083"/>
    <lineage>
        <taxon>Archaea</taxon>
        <taxon>Methanobacteriati</taxon>
        <taxon>Methanobacteriota</taxon>
        <taxon>Methanomada group</taxon>
        <taxon>Methanococci</taxon>
        <taxon>Methanococcales</taxon>
        <taxon>Methanocaldococcaceae</taxon>
        <taxon>Methanocaldococcus</taxon>
    </lineage>
</organism>
<evidence type="ECO:0000313" key="1">
    <source>
        <dbReference type="EMBL" id="ENN96324.1"/>
    </source>
</evidence>
<dbReference type="OrthoDB" id="177623at2157"/>
<dbReference type="Proteomes" id="UP000053695">
    <property type="component" value="Unassembled WGS sequence"/>
</dbReference>
<evidence type="ECO:0000313" key="2">
    <source>
        <dbReference type="Proteomes" id="UP000053695"/>
    </source>
</evidence>
<dbReference type="InterPro" id="IPR036519">
    <property type="entry name" value="UPF0058_sf"/>
</dbReference>
<protein>
    <recommendedName>
        <fullName evidence="3">Metal-binding protein</fullName>
    </recommendedName>
</protein>
<dbReference type="PANTHER" id="PTHR42203:SF2">
    <property type="entry name" value="UPF0058 PROTEIN MJ1205"/>
    <property type="match status" value="1"/>
</dbReference>
<keyword evidence="2" id="KW-1185">Reference proteome</keyword>
<gene>
    <name evidence="1" type="ORF">J422_03154</name>
</gene>
<reference evidence="1 2" key="1">
    <citation type="journal article" date="2013" name="Genome Announc.">
        <title>Draft Genome Sequence of a Highly Flagellated, Fast-Swimming Archaeon, Methanocaldococcus villosus Strain KIN24-T80 (DSM 22612).</title>
        <authorList>
            <person name="Thennarasu S."/>
            <person name="Polireddy D."/>
            <person name="Antony A."/>
            <person name="Yada M.R."/>
            <person name="Algarawi S."/>
            <person name="Sivakumar N."/>
        </authorList>
    </citation>
    <scope>NUCLEOTIDE SEQUENCE [LARGE SCALE GENOMIC DNA]</scope>
    <source>
        <strain evidence="1 2">KIN24-T80</strain>
    </source>
</reference>
<accession>N6UVE3</accession>
<dbReference type="RefSeq" id="WP_004590790.1">
    <property type="nucleotide sequence ID" value="NZ_APMM01000018.1"/>
</dbReference>
<dbReference type="EMBL" id="APMM01000018">
    <property type="protein sequence ID" value="ENN96324.1"/>
    <property type="molecule type" value="Genomic_DNA"/>
</dbReference>